<evidence type="ECO:0000313" key="2">
    <source>
        <dbReference type="Proteomes" id="UP000552709"/>
    </source>
</evidence>
<keyword evidence="2" id="KW-1185">Reference proteome</keyword>
<name>A0A7W8JVD9_9DEIO</name>
<comment type="caution">
    <text evidence="1">The sequence shown here is derived from an EMBL/GenBank/DDBJ whole genome shotgun (WGS) entry which is preliminary data.</text>
</comment>
<dbReference type="AlphaFoldDB" id="A0A7W8JVD9"/>
<sequence length="73" mass="8180">MSAKDLETNSGRRSFFQVWSDASGWRATVQYGNEAPRTFHEPDDALLFLYSCLLGRQETAPSGASPWGDPDFH</sequence>
<protein>
    <submittedName>
        <fullName evidence="1">Uncharacterized protein</fullName>
    </submittedName>
</protein>
<organism evidence="1 2">
    <name type="scientific">Deinococcus humi</name>
    <dbReference type="NCBI Taxonomy" id="662880"/>
    <lineage>
        <taxon>Bacteria</taxon>
        <taxon>Thermotogati</taxon>
        <taxon>Deinococcota</taxon>
        <taxon>Deinococci</taxon>
        <taxon>Deinococcales</taxon>
        <taxon>Deinococcaceae</taxon>
        <taxon>Deinococcus</taxon>
    </lineage>
</organism>
<evidence type="ECO:0000313" key="1">
    <source>
        <dbReference type="EMBL" id="MBB5363640.1"/>
    </source>
</evidence>
<dbReference type="Proteomes" id="UP000552709">
    <property type="component" value="Unassembled WGS sequence"/>
</dbReference>
<gene>
    <name evidence="1" type="ORF">HNQ08_002746</name>
</gene>
<accession>A0A7W8JVD9</accession>
<proteinExistence type="predicted"/>
<reference evidence="1 2" key="1">
    <citation type="submission" date="2020-08" db="EMBL/GenBank/DDBJ databases">
        <title>Genomic Encyclopedia of Type Strains, Phase IV (KMG-IV): sequencing the most valuable type-strain genomes for metagenomic binning, comparative biology and taxonomic classification.</title>
        <authorList>
            <person name="Goeker M."/>
        </authorList>
    </citation>
    <scope>NUCLEOTIDE SEQUENCE [LARGE SCALE GENOMIC DNA]</scope>
    <source>
        <strain evidence="1 2">DSM 27939</strain>
    </source>
</reference>
<dbReference type="EMBL" id="JACHFL010000006">
    <property type="protein sequence ID" value="MBB5363640.1"/>
    <property type="molecule type" value="Genomic_DNA"/>
</dbReference>
<dbReference type="RefSeq" id="WP_184132925.1">
    <property type="nucleotide sequence ID" value="NZ_JACHFL010000006.1"/>
</dbReference>